<dbReference type="RefSeq" id="WP_006863324.1">
    <property type="nucleotide sequence ID" value="NZ_ACCL02000018.1"/>
</dbReference>
<proteinExistence type="predicted"/>
<comment type="caution">
    <text evidence="1">The sequence shown here is derived from an EMBL/GenBank/DDBJ whole genome shotgun (WGS) entry which is preliminary data.</text>
</comment>
<gene>
    <name evidence="1" type="ORF">BRYFOR_08555</name>
</gene>
<dbReference type="STRING" id="168384.SAMN05660368_02988"/>
<dbReference type="Proteomes" id="UP000005561">
    <property type="component" value="Unassembled WGS sequence"/>
</dbReference>
<protein>
    <submittedName>
        <fullName evidence="1">Uncharacterized protein</fullName>
    </submittedName>
</protein>
<evidence type="ECO:0000313" key="1">
    <source>
        <dbReference type="EMBL" id="EET59464.1"/>
    </source>
</evidence>
<reference evidence="1" key="1">
    <citation type="submission" date="2009-07" db="EMBL/GenBank/DDBJ databases">
        <authorList>
            <person name="Weinstock G."/>
            <person name="Sodergren E."/>
            <person name="Clifton S."/>
            <person name="Fulton L."/>
            <person name="Fulton B."/>
            <person name="Courtney L."/>
            <person name="Fronick C."/>
            <person name="Harrison M."/>
            <person name="Strong C."/>
            <person name="Farmer C."/>
            <person name="Delahaunty K."/>
            <person name="Markovic C."/>
            <person name="Hall O."/>
            <person name="Minx P."/>
            <person name="Tomlinson C."/>
            <person name="Mitreva M."/>
            <person name="Nelson J."/>
            <person name="Hou S."/>
            <person name="Wollam A."/>
            <person name="Pepin K.H."/>
            <person name="Johnson M."/>
            <person name="Bhonagiri V."/>
            <person name="Nash W.E."/>
            <person name="Warren W."/>
            <person name="Chinwalla A."/>
            <person name="Mardis E.R."/>
            <person name="Wilson R.K."/>
        </authorList>
    </citation>
    <scope>NUCLEOTIDE SEQUENCE [LARGE SCALE GENOMIC DNA]</scope>
    <source>
        <strain evidence="1">DSM 14469</strain>
    </source>
</reference>
<sequence length="100" mass="11452">MTKTIFTDKPDDYGYFDLGNGLADVIIRQFDHEETDTEGNRVYIYNTNEFRVGKDAITETMVAENPFKYLDYVVQKPASDSARLNALENAFLELSETLLN</sequence>
<dbReference type="EMBL" id="ACCL02000018">
    <property type="protein sequence ID" value="EET59464.1"/>
    <property type="molecule type" value="Genomic_DNA"/>
</dbReference>
<dbReference type="AlphaFoldDB" id="C6LIS5"/>
<accession>C6LIS5</accession>
<organism evidence="1 2">
    <name type="scientific">Marvinbryantia formatexigens DSM 14469</name>
    <dbReference type="NCBI Taxonomy" id="478749"/>
    <lineage>
        <taxon>Bacteria</taxon>
        <taxon>Bacillati</taxon>
        <taxon>Bacillota</taxon>
        <taxon>Clostridia</taxon>
        <taxon>Lachnospirales</taxon>
        <taxon>Lachnospiraceae</taxon>
        <taxon>Marvinbryantia</taxon>
    </lineage>
</organism>
<name>C6LIS5_9FIRM</name>
<evidence type="ECO:0000313" key="2">
    <source>
        <dbReference type="Proteomes" id="UP000005561"/>
    </source>
</evidence>
<keyword evidence="2" id="KW-1185">Reference proteome</keyword>